<feature type="compositionally biased region" description="Basic and acidic residues" evidence="4">
    <location>
        <begin position="322"/>
        <end position="336"/>
    </location>
</feature>
<dbReference type="GO" id="GO:0005794">
    <property type="term" value="C:Golgi apparatus"/>
    <property type="evidence" value="ECO:0000318"/>
    <property type="project" value="GO_Central"/>
</dbReference>
<protein>
    <recommendedName>
        <fullName evidence="7">Hexosyltransferase</fullName>
    </recommendedName>
</protein>
<dbReference type="OMA" id="RNWIPFD"/>
<keyword evidence="2" id="KW-0328">Glycosyltransferase</keyword>
<dbReference type="InterPro" id="IPR050748">
    <property type="entry name" value="Glycosyltrans_8_dom-fam"/>
</dbReference>
<sequence length="359" mass="40918">MALLSGTRLTRRYQTAENSRSPSPPPQPSPPDQLQAIIDPPPKTKPVFQLLALVLIIGFSCLQFLPATHTRNPSDLHRTWIPISRSSHISTDLNIHIVTWMDNCLDLLPLAVLINSTLTTSTSPEKLYFHIFFPQTEEEKLSFYKLKVLFPDSNLEIISQKEIREKIMEEGEIQELAPFFISTLKPSLTRFIYVSPDAIIKESMEQVFIRDAMVMVVEDCKSVLGDHVNMEIVNAIQRTAAKPWVSRKPYNSSICMPNLNLILLDNHNNYNKHLLESILWWNNVLNNKENHRTTSLYGSIALALYNGCLKLDEFKVSPFDGPRRRCSKNDDGRPEKPSGAGGDNWRQYVSPKSQLILVH</sequence>
<comment type="caution">
    <text evidence="5">The sequence shown here is derived from an EMBL/GenBank/DDBJ whole genome shotgun (WGS) entry which is preliminary data.</text>
</comment>
<evidence type="ECO:0000313" key="5">
    <source>
        <dbReference type="EMBL" id="KMZ58902.1"/>
    </source>
</evidence>
<keyword evidence="3" id="KW-0808">Transferase</keyword>
<evidence type="ECO:0000256" key="2">
    <source>
        <dbReference type="ARBA" id="ARBA00022676"/>
    </source>
</evidence>
<accession>A0A0K9NS50</accession>
<keyword evidence="6" id="KW-1185">Reference proteome</keyword>
<evidence type="ECO:0000313" key="6">
    <source>
        <dbReference type="Proteomes" id="UP000036987"/>
    </source>
</evidence>
<dbReference type="SUPFAM" id="SSF53448">
    <property type="entry name" value="Nucleotide-diphospho-sugar transferases"/>
    <property type="match status" value="1"/>
</dbReference>
<evidence type="ECO:0000256" key="4">
    <source>
        <dbReference type="SAM" id="MobiDB-lite"/>
    </source>
</evidence>
<proteinExistence type="predicted"/>
<comment type="pathway">
    <text evidence="1">Glycan metabolism; pectin biosynthesis.</text>
</comment>
<dbReference type="AlphaFoldDB" id="A0A0K9NS50"/>
<evidence type="ECO:0008006" key="7">
    <source>
        <dbReference type="Google" id="ProtNLM"/>
    </source>
</evidence>
<feature type="region of interest" description="Disordered" evidence="4">
    <location>
        <begin position="322"/>
        <end position="345"/>
    </location>
</feature>
<evidence type="ECO:0000256" key="3">
    <source>
        <dbReference type="ARBA" id="ARBA00022679"/>
    </source>
</evidence>
<dbReference type="Gene3D" id="3.90.550.10">
    <property type="entry name" value="Spore Coat Polysaccharide Biosynthesis Protein SpsA, Chain A"/>
    <property type="match status" value="1"/>
</dbReference>
<dbReference type="InterPro" id="IPR029044">
    <property type="entry name" value="Nucleotide-diphossugar_trans"/>
</dbReference>
<dbReference type="Proteomes" id="UP000036987">
    <property type="component" value="Unassembled WGS sequence"/>
</dbReference>
<evidence type="ECO:0000256" key="1">
    <source>
        <dbReference type="ARBA" id="ARBA00004877"/>
    </source>
</evidence>
<dbReference type="GO" id="GO:0016757">
    <property type="term" value="F:glycosyltransferase activity"/>
    <property type="evidence" value="ECO:0007669"/>
    <property type="project" value="UniProtKB-KW"/>
</dbReference>
<name>A0A0K9NS50_ZOSMR</name>
<feature type="compositionally biased region" description="Pro residues" evidence="4">
    <location>
        <begin position="22"/>
        <end position="31"/>
    </location>
</feature>
<dbReference type="PANTHER" id="PTHR13778:SF47">
    <property type="entry name" value="LIPOPOLYSACCHARIDE 1,3-GALACTOSYLTRANSFERASE"/>
    <property type="match status" value="1"/>
</dbReference>
<feature type="region of interest" description="Disordered" evidence="4">
    <location>
        <begin position="1"/>
        <end position="38"/>
    </location>
</feature>
<gene>
    <name evidence="5" type="ORF">ZOSMA_72G00630</name>
</gene>
<dbReference type="EMBL" id="LFYR01001858">
    <property type="protein sequence ID" value="KMZ58902.1"/>
    <property type="molecule type" value="Genomic_DNA"/>
</dbReference>
<organism evidence="5 6">
    <name type="scientific">Zostera marina</name>
    <name type="common">Eelgrass</name>
    <dbReference type="NCBI Taxonomy" id="29655"/>
    <lineage>
        <taxon>Eukaryota</taxon>
        <taxon>Viridiplantae</taxon>
        <taxon>Streptophyta</taxon>
        <taxon>Embryophyta</taxon>
        <taxon>Tracheophyta</taxon>
        <taxon>Spermatophyta</taxon>
        <taxon>Magnoliopsida</taxon>
        <taxon>Liliopsida</taxon>
        <taxon>Zosteraceae</taxon>
        <taxon>Zostera</taxon>
    </lineage>
</organism>
<dbReference type="OrthoDB" id="411524at2759"/>
<reference evidence="6" key="1">
    <citation type="journal article" date="2016" name="Nature">
        <title>The genome of the seagrass Zostera marina reveals angiosperm adaptation to the sea.</title>
        <authorList>
            <person name="Olsen J.L."/>
            <person name="Rouze P."/>
            <person name="Verhelst B."/>
            <person name="Lin Y.-C."/>
            <person name="Bayer T."/>
            <person name="Collen J."/>
            <person name="Dattolo E."/>
            <person name="De Paoli E."/>
            <person name="Dittami S."/>
            <person name="Maumus F."/>
            <person name="Michel G."/>
            <person name="Kersting A."/>
            <person name="Lauritano C."/>
            <person name="Lohaus R."/>
            <person name="Toepel M."/>
            <person name="Tonon T."/>
            <person name="Vanneste K."/>
            <person name="Amirebrahimi M."/>
            <person name="Brakel J."/>
            <person name="Bostroem C."/>
            <person name="Chovatia M."/>
            <person name="Grimwood J."/>
            <person name="Jenkins J.W."/>
            <person name="Jueterbock A."/>
            <person name="Mraz A."/>
            <person name="Stam W.T."/>
            <person name="Tice H."/>
            <person name="Bornberg-Bauer E."/>
            <person name="Green P.J."/>
            <person name="Pearson G.A."/>
            <person name="Procaccini G."/>
            <person name="Duarte C.M."/>
            <person name="Schmutz J."/>
            <person name="Reusch T.B.H."/>
            <person name="Van de Peer Y."/>
        </authorList>
    </citation>
    <scope>NUCLEOTIDE SEQUENCE [LARGE SCALE GENOMIC DNA]</scope>
    <source>
        <strain evidence="6">cv. Finnish</strain>
    </source>
</reference>
<dbReference type="PANTHER" id="PTHR13778">
    <property type="entry name" value="GLYCOSYLTRANSFERASE 8 DOMAIN-CONTAINING PROTEIN"/>
    <property type="match status" value="1"/>
</dbReference>